<dbReference type="Proteomes" id="UP000663854">
    <property type="component" value="Unassembled WGS sequence"/>
</dbReference>
<keyword evidence="2" id="KW-1133">Transmembrane helix</keyword>
<feature type="signal peptide" evidence="3">
    <location>
        <begin position="1"/>
        <end position="20"/>
    </location>
</feature>
<evidence type="ECO:0000313" key="7">
    <source>
        <dbReference type="Proteomes" id="UP000663870"/>
    </source>
</evidence>
<evidence type="ECO:0000256" key="2">
    <source>
        <dbReference type="SAM" id="Phobius"/>
    </source>
</evidence>
<proteinExistence type="predicted"/>
<keyword evidence="2" id="KW-0472">Membrane</keyword>
<sequence>MRIVFRLLLIVALVAVLVHSQGARGGSRGGGSRGGSRYRGGGTSRGSSCQGSDCRKVGIIVGSVIGGILGLIAVIFLIIFCCRRYRGRPSESNTSFINKNSTNELNKTYQTYEENYFKNGDWMSRYYQYGQWHGPHLMSLTFDHATGRVTGHGYDDVGKFTIDGTFSEENQRIALNKTYALGTGDPKENFGHAATIQLTWNTIHGQFEGKWFVQTSNYRGEDKFELKFGDSSESFLEKRAD</sequence>
<keyword evidence="2" id="KW-0812">Transmembrane</keyword>
<accession>A0A814T4D1</accession>
<evidence type="ECO:0000256" key="1">
    <source>
        <dbReference type="SAM" id="MobiDB-lite"/>
    </source>
</evidence>
<feature type="chain" id="PRO_5035602670" evidence="3">
    <location>
        <begin position="21"/>
        <end position="241"/>
    </location>
</feature>
<name>A0A814T4D1_9BILA</name>
<evidence type="ECO:0000256" key="3">
    <source>
        <dbReference type="SAM" id="SignalP"/>
    </source>
</evidence>
<dbReference type="Proteomes" id="UP000663870">
    <property type="component" value="Unassembled WGS sequence"/>
</dbReference>
<evidence type="ECO:0000313" key="5">
    <source>
        <dbReference type="EMBL" id="CAF1131382.1"/>
    </source>
</evidence>
<keyword evidence="7" id="KW-1185">Reference proteome</keyword>
<organism evidence="6 7">
    <name type="scientific">Rotaria sordida</name>
    <dbReference type="NCBI Taxonomy" id="392033"/>
    <lineage>
        <taxon>Eukaryota</taxon>
        <taxon>Metazoa</taxon>
        <taxon>Spiralia</taxon>
        <taxon>Gnathifera</taxon>
        <taxon>Rotifera</taxon>
        <taxon>Eurotatoria</taxon>
        <taxon>Bdelloidea</taxon>
        <taxon>Philodinida</taxon>
        <taxon>Philodinidae</taxon>
        <taxon>Rotaria</taxon>
    </lineage>
</organism>
<dbReference type="EMBL" id="CAJNOH010000239">
    <property type="protein sequence ID" value="CAF0961747.1"/>
    <property type="molecule type" value="Genomic_DNA"/>
</dbReference>
<keyword evidence="3" id="KW-0732">Signal</keyword>
<dbReference type="EMBL" id="CAJNOL010000659">
    <property type="protein sequence ID" value="CAF1156318.1"/>
    <property type="molecule type" value="Genomic_DNA"/>
</dbReference>
<feature type="region of interest" description="Disordered" evidence="1">
    <location>
        <begin position="22"/>
        <end position="52"/>
    </location>
</feature>
<feature type="compositionally biased region" description="Gly residues" evidence="1">
    <location>
        <begin position="23"/>
        <end position="44"/>
    </location>
</feature>
<evidence type="ECO:0000313" key="4">
    <source>
        <dbReference type="EMBL" id="CAF0961747.1"/>
    </source>
</evidence>
<protein>
    <submittedName>
        <fullName evidence="6">Uncharacterized protein</fullName>
    </submittedName>
</protein>
<dbReference type="EMBL" id="CAJNOL010000596">
    <property type="protein sequence ID" value="CAF1131382.1"/>
    <property type="molecule type" value="Genomic_DNA"/>
</dbReference>
<comment type="caution">
    <text evidence="6">The sequence shown here is derived from an EMBL/GenBank/DDBJ whole genome shotgun (WGS) entry which is preliminary data.</text>
</comment>
<dbReference type="AlphaFoldDB" id="A0A814T4D1"/>
<gene>
    <name evidence="5" type="ORF">JXQ802_LOCUS20723</name>
    <name evidence="6" type="ORF">JXQ802_LOCUS22010</name>
    <name evidence="4" type="ORF">PYM288_LOCUS12662</name>
</gene>
<evidence type="ECO:0000313" key="6">
    <source>
        <dbReference type="EMBL" id="CAF1156318.1"/>
    </source>
</evidence>
<reference evidence="6" key="1">
    <citation type="submission" date="2021-02" db="EMBL/GenBank/DDBJ databases">
        <authorList>
            <person name="Nowell W R."/>
        </authorList>
    </citation>
    <scope>NUCLEOTIDE SEQUENCE</scope>
</reference>
<feature type="transmembrane region" description="Helical" evidence="2">
    <location>
        <begin position="57"/>
        <end position="82"/>
    </location>
</feature>